<feature type="region of interest" description="Disordered" evidence="2">
    <location>
        <begin position="1"/>
        <end position="25"/>
    </location>
</feature>
<sequence>MTHQRDAGLPGGAAGGTATTPSGGAWGSALSSEEFAAIRGAGFEPVGQVLGTGVFNIGSTGVWGCPGAWSVADGRKVPPSSAWTSSFSQLVRAMYTGRRLALDRAVAECRALGGDGIVGVKLRVGEFPSGGTEFTVLGTAVRARSRIRPRLPFTSHLGGQDFAKLVHGGWIPTGLAFGIALEIRHDDWRTSRRIRWTAGNQEVDGYTQLINFVRQDARRQLALDAAKHGGDGVVVDDVELRVRESECPTYGYSRDLTAEAVLVGTSIARFDRSERPAGPGPLTIMRLEREH</sequence>
<dbReference type="PANTHER" id="PTHR34068">
    <property type="entry name" value="UPF0145 PROTEIN YBJQ"/>
    <property type="match status" value="1"/>
</dbReference>
<dbReference type="PANTHER" id="PTHR34068:SF2">
    <property type="entry name" value="UPF0145 PROTEIN SCO3412"/>
    <property type="match status" value="1"/>
</dbReference>
<evidence type="ECO:0000256" key="2">
    <source>
        <dbReference type="SAM" id="MobiDB-lite"/>
    </source>
</evidence>
<dbReference type="EMBL" id="JBHMQV010000001">
    <property type="protein sequence ID" value="MFC0842806.1"/>
    <property type="molecule type" value="Genomic_DNA"/>
</dbReference>
<dbReference type="SUPFAM" id="SSF117782">
    <property type="entry name" value="YbjQ-like"/>
    <property type="match status" value="1"/>
</dbReference>
<dbReference type="Gene3D" id="3.30.110.70">
    <property type="entry name" value="Hypothetical protein apc22750. Chain B"/>
    <property type="match status" value="1"/>
</dbReference>
<dbReference type="InterPro" id="IPR002765">
    <property type="entry name" value="UPF0145_YbjQ-like"/>
</dbReference>
<proteinExistence type="inferred from homology"/>
<gene>
    <name evidence="3" type="ORF">ACFH04_03500</name>
</gene>
<dbReference type="Proteomes" id="UP001589887">
    <property type="component" value="Unassembled WGS sequence"/>
</dbReference>
<evidence type="ECO:0000313" key="4">
    <source>
        <dbReference type="Proteomes" id="UP001589887"/>
    </source>
</evidence>
<dbReference type="RefSeq" id="WP_394316624.1">
    <property type="nucleotide sequence ID" value="NZ_JBHMQV010000001.1"/>
</dbReference>
<evidence type="ECO:0000313" key="3">
    <source>
        <dbReference type="EMBL" id="MFC0842806.1"/>
    </source>
</evidence>
<protein>
    <submittedName>
        <fullName evidence="3">Heavy metal-binding domain-containing protein</fullName>
    </submittedName>
</protein>
<comment type="caution">
    <text evidence="3">The sequence shown here is derived from an EMBL/GenBank/DDBJ whole genome shotgun (WGS) entry which is preliminary data.</text>
</comment>
<name>A0ABV6TC75_9ACTN</name>
<accession>A0ABV6TC75</accession>
<feature type="compositionally biased region" description="Low complexity" evidence="2">
    <location>
        <begin position="16"/>
        <end position="25"/>
    </location>
</feature>
<dbReference type="InterPro" id="IPR035439">
    <property type="entry name" value="UPF0145_dom_sf"/>
</dbReference>
<reference evidence="3 4" key="1">
    <citation type="submission" date="2024-09" db="EMBL/GenBank/DDBJ databases">
        <authorList>
            <person name="Sun Q."/>
            <person name="Mori K."/>
        </authorList>
    </citation>
    <scope>NUCLEOTIDE SEQUENCE [LARGE SCALE GENOMIC DNA]</scope>
    <source>
        <strain evidence="3 4">JCM 4557</strain>
    </source>
</reference>
<dbReference type="Pfam" id="PF01906">
    <property type="entry name" value="YbjQ_1"/>
    <property type="match status" value="1"/>
</dbReference>
<organism evidence="3 4">
    <name type="scientific">Streptomyces noboritoensis</name>
    <dbReference type="NCBI Taxonomy" id="67337"/>
    <lineage>
        <taxon>Bacteria</taxon>
        <taxon>Bacillati</taxon>
        <taxon>Actinomycetota</taxon>
        <taxon>Actinomycetes</taxon>
        <taxon>Kitasatosporales</taxon>
        <taxon>Streptomycetaceae</taxon>
        <taxon>Streptomyces</taxon>
    </lineage>
</organism>
<evidence type="ECO:0000256" key="1">
    <source>
        <dbReference type="ARBA" id="ARBA00010751"/>
    </source>
</evidence>
<keyword evidence="4" id="KW-1185">Reference proteome</keyword>
<comment type="similarity">
    <text evidence="1">Belongs to the UPF0145 family.</text>
</comment>